<dbReference type="GO" id="GO:0046872">
    <property type="term" value="F:metal ion binding"/>
    <property type="evidence" value="ECO:0007669"/>
    <property type="project" value="UniProtKB-KW"/>
</dbReference>
<dbReference type="Pfam" id="PF00245">
    <property type="entry name" value="Alk_phosphatase"/>
    <property type="match status" value="1"/>
</dbReference>
<name>E5Y3R9_BILW3</name>
<dbReference type="InterPro" id="IPR001952">
    <property type="entry name" value="Alkaline_phosphatase"/>
</dbReference>
<dbReference type="RefSeq" id="WP_005025319.1">
    <property type="nucleotide sequence ID" value="NZ_KE150238.1"/>
</dbReference>
<comment type="similarity">
    <text evidence="3">Belongs to the alkaline phosphatase family.</text>
</comment>
<keyword evidence="4" id="KW-0732">Signal</keyword>
<dbReference type="OrthoDB" id="9794455at2"/>
<dbReference type="HOGENOM" id="CLU_008539_3_0_7"/>
<keyword evidence="6" id="KW-1185">Reference proteome</keyword>
<evidence type="ECO:0000313" key="6">
    <source>
        <dbReference type="Proteomes" id="UP000006034"/>
    </source>
</evidence>
<dbReference type="AlphaFoldDB" id="E5Y3R9"/>
<feature type="active site" description="Phosphoserine intermediate" evidence="1">
    <location>
        <position position="181"/>
    </location>
</feature>
<comment type="cofactor">
    <cofactor evidence="2">
        <name>Mg(2+)</name>
        <dbReference type="ChEBI" id="CHEBI:18420"/>
    </cofactor>
    <text evidence="2">Binds 1 Mg(2+) ion.</text>
</comment>
<dbReference type="PANTHER" id="PTHR11596:SF72">
    <property type="entry name" value="ALKALINE PHOSPHATASE"/>
    <property type="match status" value="1"/>
</dbReference>
<gene>
    <name evidence="5" type="ORF">HMPREF0179_00830</name>
</gene>
<dbReference type="SMART" id="SM00098">
    <property type="entry name" value="alkPPc"/>
    <property type="match status" value="1"/>
</dbReference>
<dbReference type="eggNOG" id="COG1785">
    <property type="taxonomic scope" value="Bacteria"/>
</dbReference>
<evidence type="ECO:0000256" key="3">
    <source>
        <dbReference type="RuleBase" id="RU003946"/>
    </source>
</evidence>
<dbReference type="Proteomes" id="UP000006034">
    <property type="component" value="Unassembled WGS sequence"/>
</dbReference>
<feature type="signal peptide" evidence="4">
    <location>
        <begin position="1"/>
        <end position="21"/>
    </location>
</feature>
<dbReference type="GO" id="GO:0004035">
    <property type="term" value="F:alkaline phosphatase activity"/>
    <property type="evidence" value="ECO:0007669"/>
    <property type="project" value="TreeGrafter"/>
</dbReference>
<evidence type="ECO:0000256" key="4">
    <source>
        <dbReference type="SAM" id="SignalP"/>
    </source>
</evidence>
<feature type="binding site" evidence="2">
    <location>
        <position position="384"/>
    </location>
    <ligand>
        <name>Zn(2+)</name>
        <dbReference type="ChEBI" id="CHEBI:29105"/>
        <label>2</label>
    </ligand>
</feature>
<keyword evidence="2" id="KW-0862">Zinc</keyword>
<feature type="binding site" evidence="2">
    <location>
        <position position="240"/>
    </location>
    <ligand>
        <name>Mg(2+)</name>
        <dbReference type="ChEBI" id="CHEBI:18420"/>
    </ligand>
</feature>
<dbReference type="GeneID" id="78085965"/>
<dbReference type="STRING" id="563192.HMPREF0179_00830"/>
<proteinExistence type="inferred from homology"/>
<feature type="chain" id="PRO_5003202935" evidence="4">
    <location>
        <begin position="22"/>
        <end position="579"/>
    </location>
</feature>
<feature type="binding site" evidence="2">
    <location>
        <position position="427"/>
    </location>
    <ligand>
        <name>Zn(2+)</name>
        <dbReference type="ChEBI" id="CHEBI:29105"/>
        <label>2</label>
    </ligand>
</feature>
<feature type="binding site" evidence="2">
    <location>
        <position position="426"/>
    </location>
    <ligand>
        <name>Zn(2+)</name>
        <dbReference type="ChEBI" id="CHEBI:29105"/>
        <label>2</label>
    </ligand>
</feature>
<dbReference type="SUPFAM" id="SSF53649">
    <property type="entry name" value="Alkaline phosphatase-like"/>
    <property type="match status" value="1"/>
</dbReference>
<feature type="binding site" evidence="2">
    <location>
        <position position="132"/>
    </location>
    <ligand>
        <name>Zn(2+)</name>
        <dbReference type="ChEBI" id="CHEBI:29105"/>
        <label>2</label>
    </ligand>
</feature>
<comment type="cofactor">
    <cofactor evidence="2">
        <name>Zn(2+)</name>
        <dbReference type="ChEBI" id="CHEBI:29105"/>
    </cofactor>
    <text evidence="2">Binds 2 Zn(2+) ions.</text>
</comment>
<evidence type="ECO:0000256" key="1">
    <source>
        <dbReference type="PIRSR" id="PIRSR601952-1"/>
    </source>
</evidence>
<organism evidence="5 6">
    <name type="scientific">Bilophila wadsworthia (strain 3_1_6)</name>
    <dbReference type="NCBI Taxonomy" id="563192"/>
    <lineage>
        <taxon>Bacteria</taxon>
        <taxon>Pseudomonadati</taxon>
        <taxon>Thermodesulfobacteriota</taxon>
        <taxon>Desulfovibrionia</taxon>
        <taxon>Desulfovibrionales</taxon>
        <taxon>Desulfovibrionaceae</taxon>
        <taxon>Bilophila</taxon>
    </lineage>
</organism>
<keyword evidence="2" id="KW-0460">Magnesium</keyword>
<reference evidence="5 6" key="2">
    <citation type="submission" date="2013-04" db="EMBL/GenBank/DDBJ databases">
        <title>The Genome Sequence of Bilophila wadsworthia 3_1_6.</title>
        <authorList>
            <consortium name="The Broad Institute Genomics Platform"/>
            <person name="Earl A."/>
            <person name="Ward D."/>
            <person name="Feldgarden M."/>
            <person name="Gevers D."/>
            <person name="Sibley C."/>
            <person name="Strauss J."/>
            <person name="Allen-Vercoe E."/>
            <person name="Walker B."/>
            <person name="Young S."/>
            <person name="Zeng Q."/>
            <person name="Gargeya S."/>
            <person name="Fitzgerald M."/>
            <person name="Haas B."/>
            <person name="Abouelleil A."/>
            <person name="Allen A.W."/>
            <person name="Alvarado L."/>
            <person name="Arachchi H.M."/>
            <person name="Berlin A.M."/>
            <person name="Chapman S.B."/>
            <person name="Gainer-Dewar J."/>
            <person name="Goldberg J."/>
            <person name="Griggs A."/>
            <person name="Gujja S."/>
            <person name="Hansen M."/>
            <person name="Howarth C."/>
            <person name="Imamovic A."/>
            <person name="Ireland A."/>
            <person name="Larimer J."/>
            <person name="McCowan C."/>
            <person name="Murphy C."/>
            <person name="Pearson M."/>
            <person name="Poon T.W."/>
            <person name="Priest M."/>
            <person name="Roberts A."/>
            <person name="Saif S."/>
            <person name="Shea T."/>
            <person name="Sisk P."/>
            <person name="Sykes S."/>
            <person name="Wortman J."/>
            <person name="Nusbaum C."/>
            <person name="Birren B."/>
        </authorList>
    </citation>
    <scope>NUCLEOTIDE SEQUENCE [LARGE SCALE GENOMIC DNA]</scope>
    <source>
        <strain evidence="5 6">3_1_6</strain>
    </source>
</reference>
<dbReference type="InterPro" id="IPR017850">
    <property type="entry name" value="Alkaline_phosphatase_core_sf"/>
</dbReference>
<dbReference type="EMBL" id="ADCP02000001">
    <property type="protein sequence ID" value="EFV45352.1"/>
    <property type="molecule type" value="Genomic_DNA"/>
</dbReference>
<protein>
    <submittedName>
        <fullName evidence="5">Alkaline phosphatase</fullName>
    </submittedName>
</protein>
<keyword evidence="2" id="KW-0479">Metal-binding</keyword>
<sequence>MNTRIIPALLGALLFSGVAEAAPSIYPVDTARFLGGSRFDFKVEFDGELAEKDAKVLINGQDAKAVLGAKPEFIAKEKGADASALLLRGASLKPGQYKVTVESPTGKASANWDVYGTSDKPVAKNVILLIADGLSMGHRTSARLMSKGVTNGMYNGKLSMDTLPYTAMLGTCSVDSIAADSANTASAYMTGHKSSVNALGVYADRTPDSLDDPKQETIAELLRRTTGKSIGVVSDAEIEDATPASVVGHTRRRADKAEIVDMFYSVKPDVIIGGGSAYFLPQNVPGSKRKDDKNYVEMFQKEGYALATSNTELSKAVKGNPDKLLGLFHTGNMDGVLDRKFLKKGTVSKFPDQPDLTDSMRAALSVLSKNPEGFFLMLEAGLVDKYSHPLDWERAVYDTIMFDKVVAMAQEFCDKNPDTLLIVTGDHTHSISVIGTVDDNLPGELMRDKVGIYAEAGYPAYKDENGDGYPDDVNVSKRLAVFIGNYPDHYETYRPKMDGPFVPSVKDEKGHYIANAAYKDVPGAQLRIGNLPRTESTGVHSIDDLVVGARGPHADAFRGFMNSTEVFRIMSEALALGNK</sequence>
<feature type="binding site" evidence="2">
    <location>
        <position position="132"/>
    </location>
    <ligand>
        <name>Mg(2+)</name>
        <dbReference type="ChEBI" id="CHEBI:18420"/>
    </ligand>
</feature>
<comment type="caution">
    <text evidence="5">The sequence shown here is derived from an EMBL/GenBank/DDBJ whole genome shotgun (WGS) entry which is preliminary data.</text>
</comment>
<dbReference type="CDD" id="cd16012">
    <property type="entry name" value="ALP"/>
    <property type="match status" value="1"/>
</dbReference>
<feature type="binding site" evidence="2">
    <location>
        <position position="242"/>
    </location>
    <ligand>
        <name>Mg(2+)</name>
        <dbReference type="ChEBI" id="CHEBI:18420"/>
    </ligand>
</feature>
<feature type="binding site" evidence="2">
    <location>
        <position position="379"/>
    </location>
    <ligand>
        <name>Mg(2+)</name>
        <dbReference type="ChEBI" id="CHEBI:18420"/>
    </ligand>
</feature>
<evidence type="ECO:0000256" key="2">
    <source>
        <dbReference type="PIRSR" id="PIRSR601952-2"/>
    </source>
</evidence>
<feature type="binding site" evidence="2">
    <location>
        <position position="388"/>
    </location>
    <ligand>
        <name>Zn(2+)</name>
        <dbReference type="ChEBI" id="CHEBI:29105"/>
        <label>2</label>
    </ligand>
</feature>
<evidence type="ECO:0000313" key="5">
    <source>
        <dbReference type="EMBL" id="EFV45352.1"/>
    </source>
</evidence>
<accession>E5Y3R9</accession>
<dbReference type="PANTHER" id="PTHR11596">
    <property type="entry name" value="ALKALINE PHOSPHATASE"/>
    <property type="match status" value="1"/>
</dbReference>
<reference evidence="5 6" key="1">
    <citation type="submission" date="2010-10" db="EMBL/GenBank/DDBJ databases">
        <authorList>
            <consortium name="The Broad Institute Genome Sequencing Platform"/>
            <person name="Ward D."/>
            <person name="Earl A."/>
            <person name="Feldgarden M."/>
            <person name="Young S.K."/>
            <person name="Gargeya S."/>
            <person name="Zeng Q."/>
            <person name="Alvarado L."/>
            <person name="Berlin A."/>
            <person name="Bochicchio J."/>
            <person name="Chapman S.B."/>
            <person name="Chen Z."/>
            <person name="Freedman E."/>
            <person name="Gellesch M."/>
            <person name="Goldberg J."/>
            <person name="Griggs A."/>
            <person name="Gujja S."/>
            <person name="Heilman E."/>
            <person name="Heiman D."/>
            <person name="Howarth C."/>
            <person name="Mehta T."/>
            <person name="Neiman D."/>
            <person name="Pearson M."/>
            <person name="Roberts A."/>
            <person name="Saif S."/>
            <person name="Shea T."/>
            <person name="Shenoy N."/>
            <person name="Sisk P."/>
            <person name="Stolte C."/>
            <person name="Sykes S."/>
            <person name="White J."/>
            <person name="Yandava C."/>
            <person name="Allen-Vercoe E."/>
            <person name="Sibley C."/>
            <person name="Ambrose C.E."/>
            <person name="Strauss J."/>
            <person name="Daigneault M."/>
            <person name="Haas B."/>
            <person name="Nusbaum C."/>
            <person name="Birren B."/>
        </authorList>
    </citation>
    <scope>NUCLEOTIDE SEQUENCE [LARGE SCALE GENOMIC DNA]</scope>
    <source>
        <strain evidence="5 6">3_1_6</strain>
    </source>
</reference>
<dbReference type="Gene3D" id="3.40.720.10">
    <property type="entry name" value="Alkaline Phosphatase, subunit A"/>
    <property type="match status" value="1"/>
</dbReference>
<feature type="binding site" evidence="2">
    <location>
        <position position="540"/>
    </location>
    <ligand>
        <name>Zn(2+)</name>
        <dbReference type="ChEBI" id="CHEBI:29105"/>
        <label>2</label>
    </ligand>
</feature>
<dbReference type="PRINTS" id="PR00113">
    <property type="entry name" value="ALKPHPHTASE"/>
</dbReference>